<name>A0A8R2AAK8_ACYPI</name>
<proteinExistence type="predicted"/>
<organism evidence="3 4">
    <name type="scientific">Acyrthosiphon pisum</name>
    <name type="common">Pea aphid</name>
    <dbReference type="NCBI Taxonomy" id="7029"/>
    <lineage>
        <taxon>Eukaryota</taxon>
        <taxon>Metazoa</taxon>
        <taxon>Ecdysozoa</taxon>
        <taxon>Arthropoda</taxon>
        <taxon>Hexapoda</taxon>
        <taxon>Insecta</taxon>
        <taxon>Pterygota</taxon>
        <taxon>Neoptera</taxon>
        <taxon>Paraneoptera</taxon>
        <taxon>Hemiptera</taxon>
        <taxon>Sternorrhyncha</taxon>
        <taxon>Aphidomorpha</taxon>
        <taxon>Aphidoidea</taxon>
        <taxon>Aphididae</taxon>
        <taxon>Macrosiphini</taxon>
        <taxon>Acyrthosiphon</taxon>
    </lineage>
</organism>
<dbReference type="KEGG" id="api:100568883"/>
<keyword evidence="4" id="KW-1185">Reference proteome</keyword>
<dbReference type="Gene3D" id="3.10.20.90">
    <property type="entry name" value="Phosphatidylinositol 3-kinase Catalytic Subunit, Chain A, domain 1"/>
    <property type="match status" value="1"/>
</dbReference>
<dbReference type="RefSeq" id="XP_003240851.1">
    <property type="nucleotide sequence ID" value="XM_003240803.4"/>
</dbReference>
<dbReference type="InterPro" id="IPR029071">
    <property type="entry name" value="Ubiquitin-like_domsf"/>
</dbReference>
<feature type="domain" description="Rad60/SUMO-like" evidence="2">
    <location>
        <begin position="34"/>
        <end position="102"/>
    </location>
</feature>
<dbReference type="EnsemblMetazoa" id="XM_003240803.4">
    <property type="protein sequence ID" value="XP_003240851.1"/>
    <property type="gene ID" value="LOC100568883"/>
</dbReference>
<dbReference type="InterPro" id="IPR022617">
    <property type="entry name" value="Rad60/SUMO-like_dom"/>
</dbReference>
<sequence>MTVLNTETPSAYAPSPDSPPPDAPAPVRNRPPHININVGRSDDTAIKFMIKKTTQFDKLMKTYCVACDLPLNGVRLFFGGRQVCRFDTASSLGIEHGDFIEALHDF</sequence>
<dbReference type="SUPFAM" id="SSF54236">
    <property type="entry name" value="Ubiquitin-like"/>
    <property type="match status" value="1"/>
</dbReference>
<protein>
    <recommendedName>
        <fullName evidence="2">Rad60/SUMO-like domain-containing protein</fullName>
    </recommendedName>
</protein>
<dbReference type="Proteomes" id="UP000007819">
    <property type="component" value="Chromosome X"/>
</dbReference>
<feature type="region of interest" description="Disordered" evidence="1">
    <location>
        <begin position="1"/>
        <end position="36"/>
    </location>
</feature>
<accession>A0A8R2AAK8</accession>
<reference evidence="4" key="1">
    <citation type="submission" date="2010-06" db="EMBL/GenBank/DDBJ databases">
        <authorList>
            <person name="Jiang H."/>
            <person name="Abraham K."/>
            <person name="Ali S."/>
            <person name="Alsbrooks S.L."/>
            <person name="Anim B.N."/>
            <person name="Anosike U.S."/>
            <person name="Attaway T."/>
            <person name="Bandaranaike D.P."/>
            <person name="Battles P.K."/>
            <person name="Bell S.N."/>
            <person name="Bell A.V."/>
            <person name="Beltran B."/>
            <person name="Bickham C."/>
            <person name="Bustamante Y."/>
            <person name="Caleb T."/>
            <person name="Canada A."/>
            <person name="Cardenas V."/>
            <person name="Carter K."/>
            <person name="Chacko J."/>
            <person name="Chandrabose M.N."/>
            <person name="Chavez D."/>
            <person name="Chavez A."/>
            <person name="Chen L."/>
            <person name="Chu H.-S."/>
            <person name="Claassen K.J."/>
            <person name="Cockrell R."/>
            <person name="Collins M."/>
            <person name="Cooper J.A."/>
            <person name="Cree A."/>
            <person name="Curry S.M."/>
            <person name="Da Y."/>
            <person name="Dao M.D."/>
            <person name="Das B."/>
            <person name="Davila M.-L."/>
            <person name="Davy-Carroll L."/>
            <person name="Denson S."/>
            <person name="Dinh H."/>
            <person name="Ebong V.E."/>
            <person name="Edwards J.R."/>
            <person name="Egan A."/>
            <person name="El-Daye J."/>
            <person name="Escobedo L."/>
            <person name="Fernandez S."/>
            <person name="Fernando P.R."/>
            <person name="Flagg N."/>
            <person name="Forbes L.D."/>
            <person name="Fowler R.G."/>
            <person name="Fu Q."/>
            <person name="Gabisi R.A."/>
            <person name="Ganer J."/>
            <person name="Garbino Pronczuk A."/>
            <person name="Garcia R.M."/>
            <person name="Garner T."/>
            <person name="Garrett T.E."/>
            <person name="Gonzalez D.A."/>
            <person name="Hamid H."/>
            <person name="Hawkins E.S."/>
            <person name="Hirani K."/>
            <person name="Hogues M.E."/>
            <person name="Hollins B."/>
            <person name="Hsiao C.-H."/>
            <person name="Jabil R."/>
            <person name="James M.L."/>
            <person name="Jhangiani S.N."/>
            <person name="Johnson B."/>
            <person name="Johnson Q."/>
            <person name="Joshi V."/>
            <person name="Kalu J.B."/>
            <person name="Kam C."/>
            <person name="Kashfia A."/>
            <person name="Keebler J."/>
            <person name="Kisamo H."/>
            <person name="Kovar C.L."/>
            <person name="Lago L.A."/>
            <person name="Lai C.-Y."/>
            <person name="Laidlaw J."/>
            <person name="Lara F."/>
            <person name="Le T.-K."/>
            <person name="Lee S.L."/>
            <person name="Legall F.H."/>
            <person name="Lemon S.J."/>
            <person name="Lewis L.R."/>
            <person name="Li B."/>
            <person name="Liu Y."/>
            <person name="Liu Y.-S."/>
            <person name="Lopez J."/>
            <person name="Lozado R.J."/>
            <person name="Lu J."/>
            <person name="Madu R.C."/>
            <person name="Maheshwari M."/>
            <person name="Maheshwari R."/>
            <person name="Malloy K."/>
            <person name="Martinez E."/>
            <person name="Mathew T."/>
            <person name="Mercado I.C."/>
            <person name="Mercado C."/>
            <person name="Meyer B."/>
            <person name="Montgomery K."/>
            <person name="Morgan M.B."/>
            <person name="Munidasa M."/>
            <person name="Nazareth L.V."/>
            <person name="Nelson J."/>
            <person name="Ng B.M."/>
            <person name="Nguyen N.B."/>
            <person name="Nguyen P.Q."/>
            <person name="Nguyen T."/>
            <person name="Obregon M."/>
            <person name="Okwuonu G.O."/>
            <person name="Onwere C.G."/>
            <person name="Orozco G."/>
            <person name="Parra A."/>
            <person name="Patel S."/>
            <person name="Patil S."/>
            <person name="Perez A."/>
            <person name="Perez Y."/>
            <person name="Pham C."/>
            <person name="Primus E.L."/>
            <person name="Pu L.-L."/>
            <person name="Puazo M."/>
            <person name="Qin X."/>
            <person name="Quiroz J.B."/>
            <person name="Reese J."/>
            <person name="Richards S."/>
            <person name="Rives C.M."/>
            <person name="Robberts R."/>
            <person name="Ruiz S.J."/>
            <person name="Ruiz M.J."/>
            <person name="Santibanez J."/>
            <person name="Schneider B.W."/>
            <person name="Sisson I."/>
            <person name="Smith M."/>
            <person name="Sodergren E."/>
            <person name="Song X.-Z."/>
            <person name="Song B.B."/>
            <person name="Summersgill H."/>
            <person name="Thelus R."/>
            <person name="Thornton R.D."/>
            <person name="Trejos Z.Y."/>
            <person name="Usmani K."/>
            <person name="Vattathil S."/>
            <person name="Villasana D."/>
            <person name="Walker D.L."/>
            <person name="Wang S."/>
            <person name="Wang K."/>
            <person name="White C.S."/>
            <person name="Williams A.C."/>
            <person name="Williamson J."/>
            <person name="Wilson K."/>
            <person name="Woghiren I.O."/>
            <person name="Woodworth J.R."/>
            <person name="Worley K.C."/>
            <person name="Wright R.A."/>
            <person name="Wu W."/>
            <person name="Young L."/>
            <person name="Zhang L."/>
            <person name="Zhang J."/>
            <person name="Zhu Y."/>
            <person name="Muzny D.M."/>
            <person name="Weinstock G."/>
            <person name="Gibbs R.A."/>
        </authorList>
    </citation>
    <scope>NUCLEOTIDE SEQUENCE [LARGE SCALE GENOMIC DNA]</scope>
    <source>
        <strain evidence="4">LSR1</strain>
    </source>
</reference>
<dbReference type="GeneID" id="100568883"/>
<evidence type="ECO:0000313" key="3">
    <source>
        <dbReference type="EnsemblMetazoa" id="XP_003240851.1"/>
    </source>
</evidence>
<evidence type="ECO:0000259" key="2">
    <source>
        <dbReference type="Pfam" id="PF11976"/>
    </source>
</evidence>
<evidence type="ECO:0000256" key="1">
    <source>
        <dbReference type="SAM" id="MobiDB-lite"/>
    </source>
</evidence>
<reference evidence="3" key="2">
    <citation type="submission" date="2022-06" db="UniProtKB">
        <authorList>
            <consortium name="EnsemblMetazoa"/>
        </authorList>
    </citation>
    <scope>IDENTIFICATION</scope>
</reference>
<dbReference type="PANTHER" id="PTHR10562">
    <property type="entry name" value="SMALL UBIQUITIN-RELATED MODIFIER"/>
    <property type="match status" value="1"/>
</dbReference>
<dbReference type="OrthoDB" id="442921at2759"/>
<evidence type="ECO:0000313" key="4">
    <source>
        <dbReference type="Proteomes" id="UP000007819"/>
    </source>
</evidence>
<dbReference type="Pfam" id="PF11976">
    <property type="entry name" value="Rad60-SLD"/>
    <property type="match status" value="1"/>
</dbReference>
<dbReference type="CDD" id="cd01763">
    <property type="entry name" value="Ubl_SUMO_like"/>
    <property type="match status" value="1"/>
</dbReference>
<dbReference type="AlphaFoldDB" id="A0A8R2AAK8"/>